<feature type="compositionally biased region" description="Basic and acidic residues" evidence="1">
    <location>
        <begin position="56"/>
        <end position="74"/>
    </location>
</feature>
<organism evidence="2 3">
    <name type="scientific">Mesomycoplasma hyopneumoniae</name>
    <name type="common">Mycoplasma hyopneumoniae</name>
    <dbReference type="NCBI Taxonomy" id="2099"/>
    <lineage>
        <taxon>Bacteria</taxon>
        <taxon>Bacillati</taxon>
        <taxon>Mycoplasmatota</taxon>
        <taxon>Mycoplasmoidales</taxon>
        <taxon>Metamycoplasmataceae</taxon>
        <taxon>Mesomycoplasma</taxon>
    </lineage>
</organism>
<dbReference type="Proteomes" id="UP000215452">
    <property type="component" value="Chromosome"/>
</dbReference>
<name>A0A223MAG2_MESHO</name>
<feature type="region of interest" description="Disordered" evidence="1">
    <location>
        <begin position="56"/>
        <end position="87"/>
    </location>
</feature>
<accession>A0A223MAG2</accession>
<reference evidence="2 3" key="1">
    <citation type="submission" date="2017-08" db="EMBL/GenBank/DDBJ databases">
        <title>The complete genome sequence of a Mycoplasma hyopneumoniae isolate in Korea.</title>
        <authorList>
            <person name="Han J."/>
            <person name="Lee N."/>
        </authorList>
    </citation>
    <scope>NUCLEOTIDE SEQUENCE [LARGE SCALE GENOMIC DNA]</scope>
    <source>
        <strain evidence="2 3">KM014</strain>
    </source>
</reference>
<gene>
    <name evidence="2" type="ORF">CIB43_00622</name>
</gene>
<sequence length="232" mass="26750">MVYLNSLFFKAKKIKNWAKKEKNVQKYKKIVKLRLVPIASVLPIFIVLSCHDKSQTAPETTKKDAQTSQEDKNKAIKMGNQEATKTKKTNQTINFHSAPFNIPKKDNVKIRTLLFPAARNENKLDSQGVFRFQLHHSPVKGVTGKWSAYATEVKSLTDNTLVDPLKVKVARTTAIEGENIEFPLVFRWDEQDQKLEKGKFYTFIFWKDDGSEKIVFNSRHIEQNNDTFQATE</sequence>
<evidence type="ECO:0000313" key="2">
    <source>
        <dbReference type="EMBL" id="ASU14513.1"/>
    </source>
</evidence>
<protein>
    <submittedName>
        <fullName evidence="2">Uncharacterized protein</fullName>
    </submittedName>
</protein>
<proteinExistence type="predicted"/>
<evidence type="ECO:0000256" key="1">
    <source>
        <dbReference type="SAM" id="MobiDB-lite"/>
    </source>
</evidence>
<evidence type="ECO:0000313" key="3">
    <source>
        <dbReference type="Proteomes" id="UP000215452"/>
    </source>
</evidence>
<dbReference type="EMBL" id="CP022714">
    <property type="protein sequence ID" value="ASU14513.1"/>
    <property type="molecule type" value="Genomic_DNA"/>
</dbReference>
<dbReference type="AlphaFoldDB" id="A0A223MAG2"/>